<dbReference type="SUPFAM" id="SSF47413">
    <property type="entry name" value="lambda repressor-like DNA-binding domains"/>
    <property type="match status" value="1"/>
</dbReference>
<dbReference type="EMBL" id="JACTVJ010000005">
    <property type="protein sequence ID" value="MBC9712634.1"/>
    <property type="molecule type" value="Genomic_DNA"/>
</dbReference>
<dbReference type="InterPro" id="IPR010982">
    <property type="entry name" value="Lambda_DNA-bd_dom_sf"/>
</dbReference>
<name>A0ABR7SC93_9ACTN</name>
<protein>
    <submittedName>
        <fullName evidence="1">LacI family DNA-binding transcriptional regulator</fullName>
    </submittedName>
</protein>
<dbReference type="GO" id="GO:0003677">
    <property type="term" value="F:DNA binding"/>
    <property type="evidence" value="ECO:0007669"/>
    <property type="project" value="UniProtKB-KW"/>
</dbReference>
<gene>
    <name evidence="1" type="ORF">H9Y04_08610</name>
</gene>
<evidence type="ECO:0000313" key="2">
    <source>
        <dbReference type="Proteomes" id="UP000642284"/>
    </source>
</evidence>
<keyword evidence="2" id="KW-1185">Reference proteome</keyword>
<evidence type="ECO:0000313" key="1">
    <source>
        <dbReference type="EMBL" id="MBC9712634.1"/>
    </source>
</evidence>
<sequence length="81" mass="8395">MRMAIARGWIHGGPGDRADVARFAGVSQATVPLVLNAECVRAGEAGGRRVLDAITRAGASPCVATADTGTRHRRSPSGARR</sequence>
<keyword evidence="1" id="KW-0238">DNA-binding</keyword>
<dbReference type="Proteomes" id="UP000642284">
    <property type="component" value="Unassembled WGS sequence"/>
</dbReference>
<accession>A0ABR7SC93</accession>
<proteinExistence type="predicted"/>
<reference evidence="1 2" key="1">
    <citation type="submission" date="2020-08" db="EMBL/GenBank/DDBJ databases">
        <title>Genemic of Streptomyces polyaspartic.</title>
        <authorList>
            <person name="Liu W."/>
        </authorList>
    </citation>
    <scope>NUCLEOTIDE SEQUENCE [LARGE SCALE GENOMIC DNA]</scope>
    <source>
        <strain evidence="1 2">TRM66268-LWL</strain>
    </source>
</reference>
<organism evidence="1 2">
    <name type="scientific">Streptomyces polyasparticus</name>
    <dbReference type="NCBI Taxonomy" id="2767826"/>
    <lineage>
        <taxon>Bacteria</taxon>
        <taxon>Bacillati</taxon>
        <taxon>Actinomycetota</taxon>
        <taxon>Actinomycetes</taxon>
        <taxon>Kitasatosporales</taxon>
        <taxon>Streptomycetaceae</taxon>
        <taxon>Streptomyces</taxon>
    </lineage>
</organism>
<dbReference type="Gene3D" id="1.10.260.40">
    <property type="entry name" value="lambda repressor-like DNA-binding domains"/>
    <property type="match status" value="1"/>
</dbReference>
<comment type="caution">
    <text evidence="1">The sequence shown here is derived from an EMBL/GenBank/DDBJ whole genome shotgun (WGS) entry which is preliminary data.</text>
</comment>